<dbReference type="AlphaFoldDB" id="A0A517QTX1"/>
<name>A0A517QTX1_9PLAN</name>
<gene>
    <name evidence="1" type="ORF">Mal48_43580</name>
</gene>
<dbReference type="Pfam" id="PF22091">
    <property type="entry name" value="DUF6941"/>
    <property type="match status" value="1"/>
</dbReference>
<dbReference type="RefSeq" id="WP_145204070.1">
    <property type="nucleotide sequence ID" value="NZ_CP036267.1"/>
</dbReference>
<dbReference type="KEGG" id="tpol:Mal48_43580"/>
<proteinExistence type="predicted"/>
<reference evidence="1 2" key="1">
    <citation type="submission" date="2019-02" db="EMBL/GenBank/DDBJ databases">
        <title>Deep-cultivation of Planctomycetes and their phenomic and genomic characterization uncovers novel biology.</title>
        <authorList>
            <person name="Wiegand S."/>
            <person name="Jogler M."/>
            <person name="Boedeker C."/>
            <person name="Pinto D."/>
            <person name="Vollmers J."/>
            <person name="Rivas-Marin E."/>
            <person name="Kohn T."/>
            <person name="Peeters S.H."/>
            <person name="Heuer A."/>
            <person name="Rast P."/>
            <person name="Oberbeckmann S."/>
            <person name="Bunk B."/>
            <person name="Jeske O."/>
            <person name="Meyerdierks A."/>
            <person name="Storesund J.E."/>
            <person name="Kallscheuer N."/>
            <person name="Luecker S."/>
            <person name="Lage O.M."/>
            <person name="Pohl T."/>
            <person name="Merkel B.J."/>
            <person name="Hornburger P."/>
            <person name="Mueller R.-W."/>
            <person name="Bruemmer F."/>
            <person name="Labrenz M."/>
            <person name="Spormann A.M."/>
            <person name="Op den Camp H."/>
            <person name="Overmann J."/>
            <person name="Amann R."/>
            <person name="Jetten M.S.M."/>
            <person name="Mascher T."/>
            <person name="Medema M.H."/>
            <person name="Devos D.P."/>
            <person name="Kaster A.-K."/>
            <person name="Ovreas L."/>
            <person name="Rohde M."/>
            <person name="Galperin M.Y."/>
            <person name="Jogler C."/>
        </authorList>
    </citation>
    <scope>NUCLEOTIDE SEQUENCE [LARGE SCALE GENOMIC DNA]</scope>
    <source>
        <strain evidence="1 2">Mal48</strain>
    </source>
</reference>
<dbReference type="OrthoDB" id="289006at2"/>
<evidence type="ECO:0000313" key="1">
    <source>
        <dbReference type="EMBL" id="QDT35083.1"/>
    </source>
</evidence>
<organism evidence="1 2">
    <name type="scientific">Thalassoglobus polymorphus</name>
    <dbReference type="NCBI Taxonomy" id="2527994"/>
    <lineage>
        <taxon>Bacteria</taxon>
        <taxon>Pseudomonadati</taxon>
        <taxon>Planctomycetota</taxon>
        <taxon>Planctomycetia</taxon>
        <taxon>Planctomycetales</taxon>
        <taxon>Planctomycetaceae</taxon>
        <taxon>Thalassoglobus</taxon>
    </lineage>
</organism>
<dbReference type="InterPro" id="IPR054221">
    <property type="entry name" value="DUF6941"/>
</dbReference>
<dbReference type="EMBL" id="CP036267">
    <property type="protein sequence ID" value="QDT35083.1"/>
    <property type="molecule type" value="Genomic_DNA"/>
</dbReference>
<sequence>MQAITPYPLALVVADYVHRDPSTGKMTIIGTFSMIGGAEFPLVHPVMAVYAALTDGRGKMKVKLELIDVDEEREPIFSQEVEADFVDPRMILEINFHATNLQFVHSGEYRLQLSANEEFLVERRIIVLENDK</sequence>
<dbReference type="Proteomes" id="UP000315724">
    <property type="component" value="Chromosome"/>
</dbReference>
<keyword evidence="2" id="KW-1185">Reference proteome</keyword>
<accession>A0A517QTX1</accession>
<protein>
    <submittedName>
        <fullName evidence="1">Uncharacterized protein</fullName>
    </submittedName>
</protein>
<evidence type="ECO:0000313" key="2">
    <source>
        <dbReference type="Proteomes" id="UP000315724"/>
    </source>
</evidence>